<dbReference type="AlphaFoldDB" id="A0A2T9YU68"/>
<reference evidence="1 2" key="1">
    <citation type="journal article" date="2018" name="MBio">
        <title>Comparative Genomics Reveals the Core Gene Toolbox for the Fungus-Insect Symbiosis.</title>
        <authorList>
            <person name="Wang Y."/>
            <person name="Stata M."/>
            <person name="Wang W."/>
            <person name="Stajich J.E."/>
            <person name="White M.M."/>
            <person name="Moncalvo J.M."/>
        </authorList>
    </citation>
    <scope>NUCLEOTIDE SEQUENCE [LARGE SCALE GENOMIC DNA]</scope>
    <source>
        <strain evidence="1 2">SWE-8-4</strain>
    </source>
</reference>
<organism evidence="1 2">
    <name type="scientific">Smittium simulii</name>
    <dbReference type="NCBI Taxonomy" id="133385"/>
    <lineage>
        <taxon>Eukaryota</taxon>
        <taxon>Fungi</taxon>
        <taxon>Fungi incertae sedis</taxon>
        <taxon>Zoopagomycota</taxon>
        <taxon>Kickxellomycotina</taxon>
        <taxon>Harpellomycetes</taxon>
        <taxon>Harpellales</taxon>
        <taxon>Legeriomycetaceae</taxon>
        <taxon>Smittium</taxon>
    </lineage>
</organism>
<sequence>MTNLECIVVNPPKKPSFLSPKRWSGVFTCFKYNKKPNIIHTKKLKRISPHNAKFSIHFSPKLVGTQVVPELMQNDGTYKRAKAKKKLKAVPKSKLITKPHKNYTKNFESSQFETDISYRPYTSDRKYTDNFNTAQKDLPITIKNPIKMHKISPTIYMTNKALNTPKSNDLNPAFKKKNNINLSKNKIGYKEKLAKMYPVINTNIAISNQSNQIENTINQTNSNQNHKMHNTTHYPSKPNLYPTKNASSQVSNWDGDFAESPALENGLLWNSLSQRNLSDTYLADVDNCRNSISHKNEQKNNRYDVPSTQNAFKITKTLEAGNRVMKDIKTIDSLHKHYIGLNKARDKIVEIFSMTKGDSFNLVNNDSLNTLTSGDREPSLSEELLWESWREIEAFIIFCGNKSFSSTNGTVLSYINELSTCFIDRNQQDYYINRLWNSIYCKSSSNKTRDHIELRCSGLYSKKKAHVNSEFFNDDLKKVQPSNVLSHASNSTIMLDKKFEESTLISPSIIKNHLREKNENLTGINNNLDHSGSMRYTPNITMKEIKNLNKISKKILSETRKNLLAYFEEFNYRYL</sequence>
<proteinExistence type="predicted"/>
<dbReference type="EMBL" id="MBFR01000045">
    <property type="protein sequence ID" value="PVU95846.1"/>
    <property type="molecule type" value="Genomic_DNA"/>
</dbReference>
<dbReference type="Proteomes" id="UP000245383">
    <property type="component" value="Unassembled WGS sequence"/>
</dbReference>
<evidence type="ECO:0000313" key="2">
    <source>
        <dbReference type="Proteomes" id="UP000245383"/>
    </source>
</evidence>
<accession>A0A2T9YU68</accession>
<keyword evidence="2" id="KW-1185">Reference proteome</keyword>
<name>A0A2T9YU68_9FUNG</name>
<gene>
    <name evidence="1" type="ORF">BB561_001549</name>
</gene>
<protein>
    <submittedName>
        <fullName evidence="1">Uncharacterized protein</fullName>
    </submittedName>
</protein>
<comment type="caution">
    <text evidence="1">The sequence shown here is derived from an EMBL/GenBank/DDBJ whole genome shotgun (WGS) entry which is preliminary data.</text>
</comment>
<evidence type="ECO:0000313" key="1">
    <source>
        <dbReference type="EMBL" id="PVU95846.1"/>
    </source>
</evidence>
<dbReference type="OrthoDB" id="10655247at2759"/>